<reference evidence="1 2" key="1">
    <citation type="submission" date="2021-06" db="EMBL/GenBank/DDBJ databases">
        <title>Caerostris extrusa draft genome.</title>
        <authorList>
            <person name="Kono N."/>
            <person name="Arakawa K."/>
        </authorList>
    </citation>
    <scope>NUCLEOTIDE SEQUENCE [LARGE SCALE GENOMIC DNA]</scope>
</reference>
<dbReference type="AlphaFoldDB" id="A0AAV4RV78"/>
<accession>A0AAV4RV78</accession>
<protein>
    <submittedName>
        <fullName evidence="1">Uncharacterized protein</fullName>
    </submittedName>
</protein>
<comment type="caution">
    <text evidence="1">The sequence shown here is derived from an EMBL/GenBank/DDBJ whole genome shotgun (WGS) entry which is preliminary data.</text>
</comment>
<organism evidence="1 2">
    <name type="scientific">Caerostris extrusa</name>
    <name type="common">Bark spider</name>
    <name type="synonym">Caerostris bankana</name>
    <dbReference type="NCBI Taxonomy" id="172846"/>
    <lineage>
        <taxon>Eukaryota</taxon>
        <taxon>Metazoa</taxon>
        <taxon>Ecdysozoa</taxon>
        <taxon>Arthropoda</taxon>
        <taxon>Chelicerata</taxon>
        <taxon>Arachnida</taxon>
        <taxon>Araneae</taxon>
        <taxon>Araneomorphae</taxon>
        <taxon>Entelegynae</taxon>
        <taxon>Araneoidea</taxon>
        <taxon>Araneidae</taxon>
        <taxon>Caerostris</taxon>
    </lineage>
</organism>
<dbReference type="Proteomes" id="UP001054945">
    <property type="component" value="Unassembled WGS sequence"/>
</dbReference>
<sequence>MAVVFKVTACGFDPSECARACEGGAALLKDAGLENWAVTRFISLELRQKSARGLYNPTSCLQSLSVRFLYMPEDDSEKKIIFLQMVFVP</sequence>
<gene>
    <name evidence="1" type="ORF">CEXT_482941</name>
</gene>
<name>A0AAV4RV78_CAEEX</name>
<proteinExistence type="predicted"/>
<dbReference type="EMBL" id="BPLR01008564">
    <property type="protein sequence ID" value="GIY25635.1"/>
    <property type="molecule type" value="Genomic_DNA"/>
</dbReference>
<evidence type="ECO:0000313" key="1">
    <source>
        <dbReference type="EMBL" id="GIY25635.1"/>
    </source>
</evidence>
<evidence type="ECO:0000313" key="2">
    <source>
        <dbReference type="Proteomes" id="UP001054945"/>
    </source>
</evidence>
<keyword evidence="2" id="KW-1185">Reference proteome</keyword>